<keyword evidence="2" id="KW-1003">Cell membrane</keyword>
<comment type="caution">
    <text evidence="5">The sequence shown here is derived from an EMBL/GenBank/DDBJ whole genome shotgun (WGS) entry which is preliminary data.</text>
</comment>
<evidence type="ECO:0000256" key="3">
    <source>
        <dbReference type="ARBA" id="ARBA00023136"/>
    </source>
</evidence>
<name>A0A150WHE8_BDEBC</name>
<accession>A0A150WHE8</accession>
<keyword evidence="6" id="KW-1185">Reference proteome</keyword>
<protein>
    <recommendedName>
        <fullName evidence="7">PpiC domain-containing protein</fullName>
    </recommendedName>
</protein>
<evidence type="ECO:0000256" key="2">
    <source>
        <dbReference type="ARBA" id="ARBA00022475"/>
    </source>
</evidence>
<dbReference type="GO" id="GO:0005886">
    <property type="term" value="C:plasma membrane"/>
    <property type="evidence" value="ECO:0007669"/>
    <property type="project" value="UniProtKB-SubCell"/>
</dbReference>
<evidence type="ECO:0000313" key="6">
    <source>
        <dbReference type="Proteomes" id="UP000075320"/>
    </source>
</evidence>
<dbReference type="InterPro" id="IPR052029">
    <property type="entry name" value="PpiD_chaperone"/>
</dbReference>
<dbReference type="EMBL" id="LUKE01000004">
    <property type="protein sequence ID" value="KYG63092.1"/>
    <property type="molecule type" value="Genomic_DNA"/>
</dbReference>
<keyword evidence="4" id="KW-0143">Chaperone</keyword>
<dbReference type="PANTHER" id="PTHR47529">
    <property type="entry name" value="PEPTIDYL-PROLYL CIS-TRANS ISOMERASE D"/>
    <property type="match status" value="1"/>
</dbReference>
<sequence length="345" mass="39080">MSDSMADKMKRKLSAKSVTAIILFGAIIMVFVFFGLPSHMGASVGSVARVNNTLISVADFQQEENRIQQYYQNLFGSQMDFSSQRQLLRQQALENLVRMELVSQGAQKDGIMTTDAEVRDFIVKDIPFFQQDGRFQREFYNRYLESTHMSPGKFEDKVRKDVANVRTRYLFELSSRITDAEMNVLQKMRSAKMNVAFAKVDEEAATKALGKEKAEAAIKALDEALNKGDEAAVNAQLKDLKATWDETGMTELTAENFPKITSSVAQEAIFDLKKSEPLLKRLVRDGNSKYVLKLKDSKMEEAKPLEAMAVEMIQKRRGDGMVDAWMNFFRSKSHVTMNTDALQLN</sequence>
<organism evidence="5 6">
    <name type="scientific">Bdellovibrio bacteriovorus</name>
    <dbReference type="NCBI Taxonomy" id="959"/>
    <lineage>
        <taxon>Bacteria</taxon>
        <taxon>Pseudomonadati</taxon>
        <taxon>Bdellovibrionota</taxon>
        <taxon>Bdellovibrionia</taxon>
        <taxon>Bdellovibrionales</taxon>
        <taxon>Pseudobdellovibrionaceae</taxon>
        <taxon>Bdellovibrio</taxon>
    </lineage>
</organism>
<dbReference type="OrthoDB" id="5289313at2"/>
<dbReference type="AlphaFoldDB" id="A0A150WHE8"/>
<evidence type="ECO:0000313" key="5">
    <source>
        <dbReference type="EMBL" id="KYG63092.1"/>
    </source>
</evidence>
<dbReference type="Pfam" id="PF13624">
    <property type="entry name" value="SurA_N_3"/>
    <property type="match status" value="1"/>
</dbReference>
<reference evidence="5 6" key="1">
    <citation type="submission" date="2016-03" db="EMBL/GenBank/DDBJ databases">
        <authorList>
            <person name="Ploux O."/>
        </authorList>
    </citation>
    <scope>NUCLEOTIDE SEQUENCE [LARGE SCALE GENOMIC DNA]</scope>
    <source>
        <strain evidence="5 6">R0</strain>
    </source>
</reference>
<evidence type="ECO:0000256" key="1">
    <source>
        <dbReference type="ARBA" id="ARBA00004236"/>
    </source>
</evidence>
<evidence type="ECO:0008006" key="7">
    <source>
        <dbReference type="Google" id="ProtNLM"/>
    </source>
</evidence>
<comment type="subcellular location">
    <subcellularLocation>
        <location evidence="1">Cell membrane</location>
    </subcellularLocation>
</comment>
<dbReference type="RefSeq" id="WP_061836167.1">
    <property type="nucleotide sequence ID" value="NZ_LUKE01000004.1"/>
</dbReference>
<dbReference type="InterPro" id="IPR027304">
    <property type="entry name" value="Trigger_fact/SurA_dom_sf"/>
</dbReference>
<evidence type="ECO:0000256" key="4">
    <source>
        <dbReference type="ARBA" id="ARBA00023186"/>
    </source>
</evidence>
<dbReference type="PANTHER" id="PTHR47529:SF1">
    <property type="entry name" value="PERIPLASMIC CHAPERONE PPID"/>
    <property type="match status" value="1"/>
</dbReference>
<dbReference type="Proteomes" id="UP000075320">
    <property type="component" value="Unassembled WGS sequence"/>
</dbReference>
<proteinExistence type="predicted"/>
<gene>
    <name evidence="5" type="ORF">AZI86_15340</name>
</gene>
<dbReference type="SUPFAM" id="SSF109998">
    <property type="entry name" value="Triger factor/SurA peptide-binding domain-like"/>
    <property type="match status" value="1"/>
</dbReference>
<dbReference type="Gene3D" id="1.10.4030.10">
    <property type="entry name" value="Porin chaperone SurA, peptide-binding domain"/>
    <property type="match status" value="1"/>
</dbReference>
<keyword evidence="3" id="KW-0472">Membrane</keyword>